<dbReference type="PATRIC" id="fig|1214101.3.peg.7337"/>
<dbReference type="KEGG" id="sdv:BN159_7242"/>
<dbReference type="OrthoDB" id="4328726at2"/>
<reference evidence="2 3" key="1">
    <citation type="journal article" date="2012" name="J. Bacteriol.">
        <title>Genome sequence of the bacterium Streptomyces davawensis JCM 4913 and heterologous production of the unique antibiotic roseoflavin.</title>
        <authorList>
            <person name="Jankowitsch F."/>
            <person name="Schwarz J."/>
            <person name="Ruckert C."/>
            <person name="Gust B."/>
            <person name="Szczepanowski R."/>
            <person name="Blom J."/>
            <person name="Pelzer S."/>
            <person name="Kalinowski J."/>
            <person name="Mack M."/>
        </authorList>
    </citation>
    <scope>NUCLEOTIDE SEQUENCE [LARGE SCALE GENOMIC DNA]</scope>
    <source>
        <strain evidence="3">DSM 101723 / JCM 4913 / KCC S-0913 / 768</strain>
    </source>
</reference>
<dbReference type="eggNOG" id="ENOG50342ZB">
    <property type="taxonomic scope" value="Bacteria"/>
</dbReference>
<evidence type="ECO:0000313" key="3">
    <source>
        <dbReference type="Proteomes" id="UP000008043"/>
    </source>
</evidence>
<dbReference type="Gene3D" id="1.10.1780.10">
    <property type="entry name" value="Clp, N-terminal domain"/>
    <property type="match status" value="1"/>
</dbReference>
<keyword evidence="3" id="KW-1185">Reference proteome</keyword>
<feature type="region of interest" description="Disordered" evidence="1">
    <location>
        <begin position="1"/>
        <end position="21"/>
    </location>
</feature>
<gene>
    <name evidence="2" type="ORF">BN159_7242</name>
</gene>
<sequence>MQPRIPRQPDHDQTGGRPDDDARLTAELAAVISGARRRAVRDADRQVDTAHLLHSLLEYDPEVRSVFGDGPQIARLLGYLVQRSIGYGLRWQGSVEDSGAVPVVTEADGLSPLAAGALEYACARAASRGDEPARGVDLLAAIVVDKETRAVEVLARAGISAVEVYARIDSRPERHAWEGGY</sequence>
<dbReference type="AlphaFoldDB" id="K4R5S7"/>
<evidence type="ECO:0000313" key="2">
    <source>
        <dbReference type="EMBL" id="CCK31621.1"/>
    </source>
</evidence>
<evidence type="ECO:0008006" key="4">
    <source>
        <dbReference type="Google" id="ProtNLM"/>
    </source>
</evidence>
<evidence type="ECO:0000256" key="1">
    <source>
        <dbReference type="SAM" id="MobiDB-lite"/>
    </source>
</evidence>
<dbReference type="Proteomes" id="UP000008043">
    <property type="component" value="Chromosome"/>
</dbReference>
<accession>K4R5S7</accession>
<proteinExistence type="predicted"/>
<dbReference type="HOGENOM" id="CLU_099052_1_0_11"/>
<name>K4R5S7_STRDJ</name>
<protein>
    <recommendedName>
        <fullName evidence="4">Peptidase</fullName>
    </recommendedName>
</protein>
<feature type="compositionally biased region" description="Basic and acidic residues" evidence="1">
    <location>
        <begin position="7"/>
        <end position="21"/>
    </location>
</feature>
<dbReference type="RefSeq" id="WP_015661947.1">
    <property type="nucleotide sequence ID" value="NC_020504.1"/>
</dbReference>
<dbReference type="STRING" id="1214101.BN159_7242"/>
<dbReference type="SUPFAM" id="SSF81923">
    <property type="entry name" value="Double Clp-N motif"/>
    <property type="match status" value="1"/>
</dbReference>
<dbReference type="EMBL" id="HE971709">
    <property type="protein sequence ID" value="CCK31621.1"/>
    <property type="molecule type" value="Genomic_DNA"/>
</dbReference>
<organism evidence="2 3">
    <name type="scientific">Streptomyces davaonensis (strain DSM 101723 / JCM 4913 / KCC S-0913 / 768)</name>
    <dbReference type="NCBI Taxonomy" id="1214101"/>
    <lineage>
        <taxon>Bacteria</taxon>
        <taxon>Bacillati</taxon>
        <taxon>Actinomycetota</taxon>
        <taxon>Actinomycetes</taxon>
        <taxon>Kitasatosporales</taxon>
        <taxon>Streptomycetaceae</taxon>
        <taxon>Streptomyces</taxon>
    </lineage>
</organism>
<dbReference type="InterPro" id="IPR036628">
    <property type="entry name" value="Clp_N_dom_sf"/>
</dbReference>